<accession>A0A810Q966</accession>
<keyword evidence="2" id="KW-1185">Reference proteome</keyword>
<dbReference type="AlphaFoldDB" id="A0A810Q966"/>
<name>A0A810Q966_9FIRM</name>
<evidence type="ECO:0000313" key="2">
    <source>
        <dbReference type="Proteomes" id="UP000679848"/>
    </source>
</evidence>
<sequence length="167" mass="20721">MRRLNVTHPQISLEDFIYYYHIAHKRKNIRALNQLCHLYPELSVMAFQNDSLSKRYDPSEYDYYRWHPITLGSAYMTERRIMDMVAYLFSRDRAPKGYKHRLRTAALSYRLMFNYSLDRYQKDYDRQELWSNFFLRLPDLRHKIERYRIHSLMELEYRAAEYFMDTD</sequence>
<proteinExistence type="predicted"/>
<protein>
    <submittedName>
        <fullName evidence="1">Uncharacterized protein</fullName>
    </submittedName>
</protein>
<organism evidence="1 2">
    <name type="scientific">Pusillibacter faecalis</name>
    <dbReference type="NCBI Taxonomy" id="2714358"/>
    <lineage>
        <taxon>Bacteria</taxon>
        <taxon>Bacillati</taxon>
        <taxon>Bacillota</taxon>
        <taxon>Clostridia</taxon>
        <taxon>Eubacteriales</taxon>
        <taxon>Oscillospiraceae</taxon>
        <taxon>Pusillibacter</taxon>
    </lineage>
</organism>
<dbReference type="KEGG" id="pfaa:MM59RIKEN_04840"/>
<dbReference type="EMBL" id="AP023420">
    <property type="protein sequence ID" value="BCK83165.1"/>
    <property type="molecule type" value="Genomic_DNA"/>
</dbReference>
<reference evidence="1" key="1">
    <citation type="submission" date="2020-09" db="EMBL/GenBank/DDBJ databases">
        <title>New species isolated from human feces.</title>
        <authorList>
            <person name="Kitahara M."/>
            <person name="Shigeno Y."/>
            <person name="Shime M."/>
            <person name="Matsumoto Y."/>
            <person name="Nakamura S."/>
            <person name="Motooka D."/>
            <person name="Fukuoka S."/>
            <person name="Nishikawa H."/>
            <person name="Benno Y."/>
        </authorList>
    </citation>
    <scope>NUCLEOTIDE SEQUENCE</scope>
    <source>
        <strain evidence="1">MM59</strain>
    </source>
</reference>
<dbReference type="RefSeq" id="WP_055181003.1">
    <property type="nucleotide sequence ID" value="NZ_AP023420.1"/>
</dbReference>
<dbReference type="Proteomes" id="UP000679848">
    <property type="component" value="Chromosome"/>
</dbReference>
<evidence type="ECO:0000313" key="1">
    <source>
        <dbReference type="EMBL" id="BCK83165.1"/>
    </source>
</evidence>
<gene>
    <name evidence="1" type="ORF">MM59RIKEN_04840</name>
</gene>